<dbReference type="SUPFAM" id="SSF111369">
    <property type="entry name" value="HlyD-like secretion proteins"/>
    <property type="match status" value="3"/>
</dbReference>
<protein>
    <submittedName>
        <fullName evidence="9">Multidrug resistance efflux pump</fullName>
    </submittedName>
</protein>
<dbReference type="Gene3D" id="1.10.287.470">
    <property type="entry name" value="Helix hairpin bin"/>
    <property type="match status" value="1"/>
</dbReference>
<dbReference type="HOGENOM" id="CLU_018816_6_3_3"/>
<keyword evidence="5" id="KW-1133">Transmembrane helix</keyword>
<dbReference type="PANTHER" id="PTHR32347">
    <property type="entry name" value="EFFLUX SYSTEM COMPONENT YKNX-RELATED"/>
    <property type="match status" value="1"/>
</dbReference>
<sequence>MTQSPPKPEAEAQSPSQPPESKPPESKPPESQPPESKPPSKGSRKTYLFIGIGVVIAIAGLSTWYLLSRPKPKDLQISGRIEGYETDIGAKVPGRIAAIAVREGDTVKAGQLIVRLNDEEIQAQRRGLQARLSVTQQQVRQARLQIQVVDAQIQEAQLTLAQSQADRQGRVFQAQSTVAVAEAQLKQAQSQLKLARIDRDRFEGLAKAGAVSRQRFDQAQTAQETAQSTVEASQKQIDAARGGLSLANTASFNPGIRNARLAGLKQQRQQATSQLQAAQADVKNAQAAIGQIQAQIAYLNVVSPIDGVVTARSVEPGAVVVSGKTLLSIVNLKTVYLRGYVPEGSIGKVRVGQAARIYLDSSPGKPLTATVATIDPQASFTPENIYFKDDRVKQVFGIKLKIDNPAGFVKPGMPADATLLTEQQP</sequence>
<keyword evidence="9" id="KW-0614">Plasmid</keyword>
<dbReference type="Pfam" id="PF25876">
    <property type="entry name" value="HH_MFP_RND"/>
    <property type="match status" value="1"/>
</dbReference>
<evidence type="ECO:0000256" key="5">
    <source>
        <dbReference type="SAM" id="Phobius"/>
    </source>
</evidence>
<reference evidence="9 10" key="1">
    <citation type="submission" date="2012-05" db="EMBL/GenBank/DDBJ databases">
        <title>Noncontiguous Finished plasmid 1 of genome of Chamaesiphon sp. PCC 6605.</title>
        <authorList>
            <consortium name="US DOE Joint Genome Institute"/>
            <person name="Gugger M."/>
            <person name="Coursin T."/>
            <person name="Rippka R."/>
            <person name="Tandeau De Marsac N."/>
            <person name="Huntemann M."/>
            <person name="Wei C.-L."/>
            <person name="Han J."/>
            <person name="Detter J.C."/>
            <person name="Han C."/>
            <person name="Tapia R."/>
            <person name="Chen A."/>
            <person name="Kyrpides N."/>
            <person name="Mavromatis K."/>
            <person name="Markowitz V."/>
            <person name="Szeto E."/>
            <person name="Ivanova N."/>
            <person name="Pagani I."/>
            <person name="Pati A."/>
            <person name="Goodwin L."/>
            <person name="Nordberg H.P."/>
            <person name="Cantor M.N."/>
            <person name="Hua S.X."/>
            <person name="Woyke T."/>
            <person name="Kerfeld C.A."/>
        </authorList>
    </citation>
    <scope>NUCLEOTIDE SEQUENCE [LARGE SCALE GENOMIC DNA]</scope>
    <source>
        <strain evidence="10">ATCC 27169 / PCC 6605</strain>
        <plasmid evidence="10">Plasmid pCHA6605.01</plasmid>
    </source>
</reference>
<evidence type="ECO:0000259" key="6">
    <source>
        <dbReference type="Pfam" id="PF25876"/>
    </source>
</evidence>
<dbReference type="PANTHER" id="PTHR32347:SF23">
    <property type="entry name" value="BLL5650 PROTEIN"/>
    <property type="match status" value="1"/>
</dbReference>
<dbReference type="Proteomes" id="UP000010366">
    <property type="component" value="Plasmid pCHA6605.01"/>
</dbReference>
<dbReference type="EMBL" id="CP003601">
    <property type="protein sequence ID" value="AFY96897.1"/>
    <property type="molecule type" value="Genomic_DNA"/>
</dbReference>
<proteinExistence type="predicted"/>
<evidence type="ECO:0000256" key="2">
    <source>
        <dbReference type="ARBA" id="ARBA00023054"/>
    </source>
</evidence>
<dbReference type="PATRIC" id="fig|1173020.3.peg.6957"/>
<evidence type="ECO:0000259" key="7">
    <source>
        <dbReference type="Pfam" id="PF25917"/>
    </source>
</evidence>
<dbReference type="InterPro" id="IPR050465">
    <property type="entry name" value="UPF0194_transport"/>
</dbReference>
<evidence type="ECO:0000313" key="9">
    <source>
        <dbReference type="EMBL" id="AFY96897.1"/>
    </source>
</evidence>
<comment type="subcellular location">
    <subcellularLocation>
        <location evidence="1">Cell envelope</location>
    </subcellularLocation>
</comment>
<dbReference type="PRINTS" id="PR01490">
    <property type="entry name" value="RTXTOXIND"/>
</dbReference>
<name>K9UP83_CHAP6</name>
<dbReference type="InterPro" id="IPR058625">
    <property type="entry name" value="MdtA-like_BSH"/>
</dbReference>
<gene>
    <name evidence="9" type="ORF">Cha6605_6058</name>
</gene>
<accession>K9UP83</accession>
<geneLocation type="plasmid" evidence="9 10">
    <name>pCHA6605.01</name>
</geneLocation>
<dbReference type="OrthoDB" id="9778236at2"/>
<evidence type="ECO:0000256" key="4">
    <source>
        <dbReference type="SAM" id="MobiDB-lite"/>
    </source>
</evidence>
<feature type="coiled-coil region" evidence="3">
    <location>
        <begin position="125"/>
        <end position="198"/>
    </location>
</feature>
<dbReference type="AlphaFoldDB" id="K9UP83"/>
<evidence type="ECO:0000256" key="1">
    <source>
        <dbReference type="ARBA" id="ARBA00004196"/>
    </source>
</evidence>
<dbReference type="Gene3D" id="2.40.30.170">
    <property type="match status" value="1"/>
</dbReference>
<dbReference type="Pfam" id="PF25954">
    <property type="entry name" value="Beta-barrel_RND_2"/>
    <property type="match status" value="1"/>
</dbReference>
<keyword evidence="2 3" id="KW-0175">Coiled coil</keyword>
<keyword evidence="10" id="KW-1185">Reference proteome</keyword>
<evidence type="ECO:0000256" key="3">
    <source>
        <dbReference type="SAM" id="Coils"/>
    </source>
</evidence>
<dbReference type="GO" id="GO:0030313">
    <property type="term" value="C:cell envelope"/>
    <property type="evidence" value="ECO:0007669"/>
    <property type="project" value="UniProtKB-SubCell"/>
</dbReference>
<feature type="domain" description="CusB-like beta-barrel" evidence="8">
    <location>
        <begin position="335"/>
        <end position="421"/>
    </location>
</feature>
<dbReference type="KEGG" id="cmp:Cha6605_6058"/>
<feature type="transmembrane region" description="Helical" evidence="5">
    <location>
        <begin position="47"/>
        <end position="67"/>
    </location>
</feature>
<keyword evidence="5" id="KW-0812">Transmembrane</keyword>
<evidence type="ECO:0000313" key="10">
    <source>
        <dbReference type="Proteomes" id="UP000010366"/>
    </source>
</evidence>
<feature type="coiled-coil region" evidence="3">
    <location>
        <begin position="261"/>
        <end position="295"/>
    </location>
</feature>
<organism evidence="9 10">
    <name type="scientific">Chamaesiphon minutus (strain ATCC 27169 / PCC 6605)</name>
    <dbReference type="NCBI Taxonomy" id="1173020"/>
    <lineage>
        <taxon>Bacteria</taxon>
        <taxon>Bacillati</taxon>
        <taxon>Cyanobacteriota</taxon>
        <taxon>Cyanophyceae</taxon>
        <taxon>Gomontiellales</taxon>
        <taxon>Chamaesiphonaceae</taxon>
        <taxon>Chamaesiphon</taxon>
    </lineage>
</organism>
<dbReference type="Pfam" id="PF25917">
    <property type="entry name" value="BSH_RND"/>
    <property type="match status" value="1"/>
</dbReference>
<feature type="domain" description="Multidrug resistance protein MdtA-like alpha-helical hairpin" evidence="6">
    <location>
        <begin position="178"/>
        <end position="243"/>
    </location>
</feature>
<dbReference type="InterPro" id="IPR058624">
    <property type="entry name" value="MdtA-like_HH"/>
</dbReference>
<dbReference type="RefSeq" id="WP_015328785.1">
    <property type="nucleotide sequence ID" value="NC_020053.1"/>
</dbReference>
<dbReference type="eggNOG" id="COG1566">
    <property type="taxonomic scope" value="Bacteria"/>
</dbReference>
<feature type="region of interest" description="Disordered" evidence="4">
    <location>
        <begin position="1"/>
        <end position="43"/>
    </location>
</feature>
<feature type="domain" description="Multidrug resistance protein MdtA-like barrel-sandwich hybrid" evidence="7">
    <location>
        <begin position="87"/>
        <end position="330"/>
    </location>
</feature>
<keyword evidence="5" id="KW-0472">Membrane</keyword>
<evidence type="ECO:0000259" key="8">
    <source>
        <dbReference type="Pfam" id="PF25954"/>
    </source>
</evidence>
<dbReference type="Gene3D" id="2.40.50.100">
    <property type="match status" value="2"/>
</dbReference>
<dbReference type="InterPro" id="IPR058792">
    <property type="entry name" value="Beta-barrel_RND_2"/>
</dbReference>